<dbReference type="PANTHER" id="PTHR33508:SF1">
    <property type="entry name" value="UPF0056 MEMBRANE PROTEIN YHCE"/>
    <property type="match status" value="1"/>
</dbReference>
<dbReference type="NCBIfam" id="NF008320">
    <property type="entry name" value="PRK11111.1"/>
    <property type="match status" value="1"/>
</dbReference>
<keyword evidence="5 7" id="KW-1133">Transmembrane helix</keyword>
<dbReference type="PANTHER" id="PTHR33508">
    <property type="entry name" value="UPF0056 MEMBRANE PROTEIN YHCE"/>
    <property type="match status" value="1"/>
</dbReference>
<feature type="transmembrane region" description="Helical" evidence="7">
    <location>
        <begin position="46"/>
        <end position="65"/>
    </location>
</feature>
<proteinExistence type="inferred from homology"/>
<feature type="transmembrane region" description="Helical" evidence="7">
    <location>
        <begin position="177"/>
        <end position="199"/>
    </location>
</feature>
<feature type="transmembrane region" description="Helical" evidence="7">
    <location>
        <begin position="150"/>
        <end position="171"/>
    </location>
</feature>
<evidence type="ECO:0000313" key="8">
    <source>
        <dbReference type="EMBL" id="MCM2680848.1"/>
    </source>
</evidence>
<dbReference type="InterPro" id="IPR002771">
    <property type="entry name" value="Multi_antbiot-R_MarC"/>
</dbReference>
<dbReference type="EMBL" id="JAMQGP010000007">
    <property type="protein sequence ID" value="MCM2680848.1"/>
    <property type="molecule type" value="Genomic_DNA"/>
</dbReference>
<evidence type="ECO:0000256" key="1">
    <source>
        <dbReference type="ARBA" id="ARBA00004651"/>
    </source>
</evidence>
<dbReference type="Pfam" id="PF01914">
    <property type="entry name" value="MarC"/>
    <property type="match status" value="1"/>
</dbReference>
<keyword evidence="4 7" id="KW-0812">Transmembrane</keyword>
<dbReference type="Proteomes" id="UP001165393">
    <property type="component" value="Unassembled WGS sequence"/>
</dbReference>
<sequence>MKTMALDTALYLQFFIGLIAILNPFGLLPVFIGLTSHQSQIERAQTNATAMITVFLTLIIVLLVGQALLKMFGISIASFRIAGGGMLILIALSMLKGQMSDVRRNEDEVNESVTRESIAVVPLAIPLIAGPGAMTTAIVYSAEYPKWQHLVGFGCGIAAAALICWLVFRAAPLLSNFLGHTGINIITRIMGLIMMAMAVEFMSQGLKDIFPVLQS</sequence>
<keyword evidence="3" id="KW-1003">Cell membrane</keyword>
<gene>
    <name evidence="8" type="ORF">NAF29_14420</name>
</gene>
<evidence type="ECO:0000313" key="9">
    <source>
        <dbReference type="Proteomes" id="UP001165393"/>
    </source>
</evidence>
<evidence type="ECO:0000256" key="2">
    <source>
        <dbReference type="ARBA" id="ARBA00009784"/>
    </source>
</evidence>
<comment type="similarity">
    <text evidence="2 7">Belongs to the UPF0056 (MarC) family.</text>
</comment>
<protein>
    <recommendedName>
        <fullName evidence="7">UPF0056 membrane protein</fullName>
    </recommendedName>
</protein>
<comment type="subcellular location">
    <subcellularLocation>
        <location evidence="1 7">Cell membrane</location>
        <topology evidence="1 7">Multi-pass membrane protein</topology>
    </subcellularLocation>
</comment>
<accession>A0AA41W9F7</accession>
<reference evidence="8 9" key="1">
    <citation type="journal article" date="2013" name="Antonie Van Leeuwenhoek">
        <title>Echinimonas agarilytica gen. nov., sp. nov., a new gammaproteobacterium isolated from the sea urchin Strongylocentrotus intermedius.</title>
        <authorList>
            <person name="Nedashkovskaya O.I."/>
            <person name="Stenkova A.M."/>
            <person name="Zhukova N.V."/>
            <person name="Van Trappen S."/>
            <person name="Lee J.S."/>
            <person name="Kim S.B."/>
        </authorList>
    </citation>
    <scope>NUCLEOTIDE SEQUENCE [LARGE SCALE GENOMIC DNA]</scope>
    <source>
        <strain evidence="8 9">KMM 6351</strain>
    </source>
</reference>
<comment type="caution">
    <text evidence="7">Lacks conserved residue(s) required for the propagation of feature annotation.</text>
</comment>
<organism evidence="8 9">
    <name type="scientific">Echinimonas agarilytica</name>
    <dbReference type="NCBI Taxonomy" id="1215918"/>
    <lineage>
        <taxon>Bacteria</taxon>
        <taxon>Pseudomonadati</taxon>
        <taxon>Pseudomonadota</taxon>
        <taxon>Gammaproteobacteria</taxon>
        <taxon>Alteromonadales</taxon>
        <taxon>Echinimonadaceae</taxon>
        <taxon>Echinimonas</taxon>
    </lineage>
</organism>
<dbReference type="GO" id="GO:0005886">
    <property type="term" value="C:plasma membrane"/>
    <property type="evidence" value="ECO:0007669"/>
    <property type="project" value="UniProtKB-SubCell"/>
</dbReference>
<feature type="transmembrane region" description="Helical" evidence="7">
    <location>
        <begin position="12"/>
        <end position="34"/>
    </location>
</feature>
<evidence type="ECO:0000256" key="6">
    <source>
        <dbReference type="ARBA" id="ARBA00023136"/>
    </source>
</evidence>
<evidence type="ECO:0000256" key="3">
    <source>
        <dbReference type="ARBA" id="ARBA00022475"/>
    </source>
</evidence>
<keyword evidence="6 7" id="KW-0472">Membrane</keyword>
<evidence type="ECO:0000256" key="5">
    <source>
        <dbReference type="ARBA" id="ARBA00022989"/>
    </source>
</evidence>
<keyword evidence="9" id="KW-1185">Reference proteome</keyword>
<dbReference type="NCBIfam" id="TIGR00427">
    <property type="entry name" value="NAAT family transporter"/>
    <property type="match status" value="1"/>
</dbReference>
<evidence type="ECO:0000256" key="4">
    <source>
        <dbReference type="ARBA" id="ARBA00022692"/>
    </source>
</evidence>
<evidence type="ECO:0000256" key="7">
    <source>
        <dbReference type="RuleBase" id="RU362048"/>
    </source>
</evidence>
<feature type="transmembrane region" description="Helical" evidence="7">
    <location>
        <begin position="71"/>
        <end position="95"/>
    </location>
</feature>
<comment type="caution">
    <text evidence="8">The sequence shown here is derived from an EMBL/GenBank/DDBJ whole genome shotgun (WGS) entry which is preliminary data.</text>
</comment>
<name>A0AA41W9F7_9GAMM</name>
<dbReference type="AlphaFoldDB" id="A0AA41W9F7"/>